<dbReference type="SMART" id="SM00331">
    <property type="entry name" value="PP2C_SIG"/>
    <property type="match status" value="1"/>
</dbReference>
<dbReference type="Pfam" id="PF00072">
    <property type="entry name" value="Response_reg"/>
    <property type="match status" value="1"/>
</dbReference>
<dbReference type="OrthoDB" id="9763484at2"/>
<protein>
    <recommendedName>
        <fullName evidence="1">Stage 0 sporulation protein A homolog</fullName>
    </recommendedName>
</protein>
<dbReference type="Gene3D" id="3.60.40.10">
    <property type="entry name" value="PPM-type phosphatase domain"/>
    <property type="match status" value="1"/>
</dbReference>
<keyword evidence="7" id="KW-1185">Reference proteome</keyword>
<dbReference type="PANTHER" id="PTHR43156">
    <property type="entry name" value="STAGE II SPORULATION PROTEIN E-RELATED"/>
    <property type="match status" value="1"/>
</dbReference>
<dbReference type="RefSeq" id="WP_110940332.1">
    <property type="nucleotide sequence ID" value="NZ_FQZV01000012.1"/>
</dbReference>
<dbReference type="PANTHER" id="PTHR43156:SF2">
    <property type="entry name" value="STAGE II SPORULATION PROTEIN E"/>
    <property type="match status" value="1"/>
</dbReference>
<sequence length="402" mass="46813">MYKILIVDDMWMNREIMKTVLQNPSDHYIFYEAEDGIEAEKLIQEEKMDLVILDLMMPLEDGFSVLEHLKNNNHKRDLPVIVYTALDDTESIQKALELGAYDYFTKPLSVKQMQVVLPFKVRNAIRNYEQRESLENLYKQVKQELQLANIFQNSLLPKSKKLETANVFGRYVPCIEVGGDFFDCIEVENRLWFIIADIEGHGVASAMASSMIKIIFHDCCSKMSRPDEILSYMNELFIRILPEHIMLSFTAFVGMIQEDLLTYANGGHPYPILFKKEDACFITLAQDGYPLGMFREADYEQHILEIEKEDAVLLYTDGLMGKHMTVDKIHDFLEANRLKLFRLLQEDPESCMDYILKEHQQELGKAYQDDIALMFIQKTKGCTGTYGKTYRIETCEEREYII</sequence>
<evidence type="ECO:0000256" key="1">
    <source>
        <dbReference type="ARBA" id="ARBA00018672"/>
    </source>
</evidence>
<evidence type="ECO:0000256" key="4">
    <source>
        <dbReference type="PROSITE-ProRule" id="PRU00169"/>
    </source>
</evidence>
<dbReference type="SUPFAM" id="SSF81606">
    <property type="entry name" value="PP2C-like"/>
    <property type="match status" value="1"/>
</dbReference>
<dbReference type="Pfam" id="PF07228">
    <property type="entry name" value="SpoIIE"/>
    <property type="match status" value="1"/>
</dbReference>
<dbReference type="Gene3D" id="3.40.50.2300">
    <property type="match status" value="1"/>
</dbReference>
<evidence type="ECO:0000313" key="7">
    <source>
        <dbReference type="Proteomes" id="UP000184536"/>
    </source>
</evidence>
<evidence type="ECO:0000256" key="2">
    <source>
        <dbReference type="ARBA" id="ARBA00022801"/>
    </source>
</evidence>
<accession>A0A1M6FSJ8</accession>
<dbReference type="PROSITE" id="PS50110">
    <property type="entry name" value="RESPONSE_REGULATORY"/>
    <property type="match status" value="1"/>
</dbReference>
<dbReference type="SUPFAM" id="SSF52172">
    <property type="entry name" value="CheY-like"/>
    <property type="match status" value="1"/>
</dbReference>
<feature type="modified residue" description="4-aspartylphosphate" evidence="4">
    <location>
        <position position="54"/>
    </location>
</feature>
<reference evidence="7" key="1">
    <citation type="submission" date="2016-11" db="EMBL/GenBank/DDBJ databases">
        <authorList>
            <person name="Varghese N."/>
            <person name="Submissions S."/>
        </authorList>
    </citation>
    <scope>NUCLEOTIDE SEQUENCE [LARGE SCALE GENOMIC DNA]</scope>
    <source>
        <strain evidence="7">DSM 17957</strain>
    </source>
</reference>
<comment type="function">
    <text evidence="3">May play the central regulatory role in sporulation. It may be an element of the effector pathway responsible for the activation of sporulation genes in response to nutritional stress. Spo0A may act in concert with spo0H (a sigma factor) to control the expression of some genes that are critical to the sporulation process.</text>
</comment>
<dbReference type="InterPro" id="IPR011006">
    <property type="entry name" value="CheY-like_superfamily"/>
</dbReference>
<dbReference type="SMART" id="SM00448">
    <property type="entry name" value="REC"/>
    <property type="match status" value="1"/>
</dbReference>
<name>A0A1M6FSJ8_9FIRM</name>
<dbReference type="AlphaFoldDB" id="A0A1M6FSJ8"/>
<feature type="domain" description="Response regulatory" evidence="5">
    <location>
        <begin position="3"/>
        <end position="121"/>
    </location>
</feature>
<dbReference type="InterPro" id="IPR001932">
    <property type="entry name" value="PPM-type_phosphatase-like_dom"/>
</dbReference>
<keyword evidence="4" id="KW-0597">Phosphoprotein</keyword>
<proteinExistence type="predicted"/>
<dbReference type="EMBL" id="FQZV01000012">
    <property type="protein sequence ID" value="SHJ00681.1"/>
    <property type="molecule type" value="Genomic_DNA"/>
</dbReference>
<evidence type="ECO:0000313" key="6">
    <source>
        <dbReference type="EMBL" id="SHJ00681.1"/>
    </source>
</evidence>
<organism evidence="6 7">
    <name type="scientific">Geosporobacter subterraneus DSM 17957</name>
    <dbReference type="NCBI Taxonomy" id="1121919"/>
    <lineage>
        <taxon>Bacteria</taxon>
        <taxon>Bacillati</taxon>
        <taxon>Bacillota</taxon>
        <taxon>Clostridia</taxon>
        <taxon>Peptostreptococcales</taxon>
        <taxon>Thermotaleaceae</taxon>
        <taxon>Geosporobacter</taxon>
    </lineage>
</organism>
<dbReference type="InterPro" id="IPR001789">
    <property type="entry name" value="Sig_transdc_resp-reg_receiver"/>
</dbReference>
<dbReference type="GO" id="GO:0016791">
    <property type="term" value="F:phosphatase activity"/>
    <property type="evidence" value="ECO:0007669"/>
    <property type="project" value="TreeGrafter"/>
</dbReference>
<evidence type="ECO:0000259" key="5">
    <source>
        <dbReference type="PROSITE" id="PS50110"/>
    </source>
</evidence>
<gene>
    <name evidence="6" type="ORF">SAMN02745975_01074</name>
</gene>
<dbReference type="STRING" id="1121919.SAMN02745975_01074"/>
<dbReference type="InterPro" id="IPR036457">
    <property type="entry name" value="PPM-type-like_dom_sf"/>
</dbReference>
<dbReference type="Proteomes" id="UP000184536">
    <property type="component" value="Unassembled WGS sequence"/>
</dbReference>
<evidence type="ECO:0000256" key="3">
    <source>
        <dbReference type="ARBA" id="ARBA00024867"/>
    </source>
</evidence>
<keyword evidence="2" id="KW-0378">Hydrolase</keyword>
<dbReference type="GO" id="GO:0000160">
    <property type="term" value="P:phosphorelay signal transduction system"/>
    <property type="evidence" value="ECO:0007669"/>
    <property type="project" value="InterPro"/>
</dbReference>
<dbReference type="InterPro" id="IPR052016">
    <property type="entry name" value="Bact_Sigma-Reg"/>
</dbReference>